<dbReference type="InterPro" id="IPR011990">
    <property type="entry name" value="TPR-like_helical_dom_sf"/>
</dbReference>
<dbReference type="Gene3D" id="1.25.40.10">
    <property type="entry name" value="Tetratricopeptide repeat domain"/>
    <property type="match status" value="1"/>
</dbReference>
<dbReference type="OrthoDB" id="78197at2157"/>
<accession>A0A0U3CTH2</accession>
<organism evidence="1 2">
    <name type="scientific">Methanobrevibacter millerae</name>
    <dbReference type="NCBI Taxonomy" id="230361"/>
    <lineage>
        <taxon>Archaea</taxon>
        <taxon>Methanobacteriati</taxon>
        <taxon>Methanobacteriota</taxon>
        <taxon>Methanomada group</taxon>
        <taxon>Methanobacteria</taxon>
        <taxon>Methanobacteriales</taxon>
        <taxon>Methanobacteriaceae</taxon>
        <taxon>Methanobrevibacter</taxon>
    </lineage>
</organism>
<dbReference type="InterPro" id="IPR012340">
    <property type="entry name" value="NA-bd_OB-fold"/>
</dbReference>
<name>A0A0U3CTH2_9EURY</name>
<dbReference type="GeneID" id="26736154"/>
<evidence type="ECO:0000313" key="2">
    <source>
        <dbReference type="Proteomes" id="UP000067738"/>
    </source>
</evidence>
<dbReference type="Gene3D" id="2.40.50.140">
    <property type="entry name" value="Nucleic acid-binding proteins"/>
    <property type="match status" value="1"/>
</dbReference>
<gene>
    <name evidence="1" type="ORF">sm9_1193</name>
</gene>
<sequence length="393" mass="46409">MTDEIKDELSEAKALYKSKKYDEALEKYEKIYLKNSEEFGKWDKIFYSWSIYQLHVKNFEDETELIDSAKLIMNLTTQSDLNKTSTCAYTLSVFKVLDYFYKNEEYACLLDWLDKIDFTLLDYKPYKTNGRLYPSRKEKYFNYASKAYFECKDYGNCILISDKALREFNIFTNDSDVWFNWRIAKSLKELNQLDKALVYLDKVSKVKKDWFIPKEIAENYFILGDEKNAIKYVADAILTDEPANIKVNLYHLTYKLLKDDEPDIALKHAELVSAIKLENNVALPNDIDKLDIDESNLDVDELETQIKEYWLENKFKNQKLLRGMITKLHDNGRSGFITSDDYERYYFNVSEFKDDILSLGEGLYVSFYTQKGFDRSKNKESIEAVNIHIDNIN</sequence>
<dbReference type="AlphaFoldDB" id="A0A0U3CTH2"/>
<proteinExistence type="predicted"/>
<evidence type="ECO:0000313" key="1">
    <source>
        <dbReference type="EMBL" id="ALT68975.1"/>
    </source>
</evidence>
<dbReference type="Proteomes" id="UP000067738">
    <property type="component" value="Chromosome"/>
</dbReference>
<keyword evidence="2" id="KW-1185">Reference proteome</keyword>
<dbReference type="EMBL" id="CP011266">
    <property type="protein sequence ID" value="ALT68975.1"/>
    <property type="molecule type" value="Genomic_DNA"/>
</dbReference>
<protein>
    <submittedName>
        <fullName evidence="1">TPR repeat-containing protein</fullName>
    </submittedName>
</protein>
<dbReference type="PATRIC" id="fig|230361.4.peg.1235"/>
<dbReference type="KEGG" id="mmil:sm9_1193"/>
<dbReference type="SUPFAM" id="SSF48452">
    <property type="entry name" value="TPR-like"/>
    <property type="match status" value="1"/>
</dbReference>
<dbReference type="SUPFAM" id="SSF50249">
    <property type="entry name" value="Nucleic acid-binding proteins"/>
    <property type="match status" value="1"/>
</dbReference>
<dbReference type="RefSeq" id="WP_058739251.1">
    <property type="nucleotide sequence ID" value="NZ_CP011266.1"/>
</dbReference>
<reference evidence="1 2" key="1">
    <citation type="submission" date="2015-04" db="EMBL/GenBank/DDBJ databases">
        <title>The complete genome sequence of the rumen methanogen Methanobrevibacter millerae SM9.</title>
        <authorList>
            <person name="Leahy S.C."/>
            <person name="Kelly W.J."/>
            <person name="Pacheco D.M."/>
            <person name="Li D."/>
            <person name="Altermann E."/>
            <person name="Attwood G.T."/>
        </authorList>
    </citation>
    <scope>NUCLEOTIDE SEQUENCE [LARGE SCALE GENOMIC DNA]</scope>
    <source>
        <strain evidence="1 2">SM9</strain>
    </source>
</reference>